<proteinExistence type="predicted"/>
<dbReference type="EMBL" id="VJXW01000007">
    <property type="protein sequence ID" value="TRW26251.1"/>
    <property type="molecule type" value="Genomic_DNA"/>
</dbReference>
<accession>A0A552V728</accession>
<reference evidence="1 2" key="1">
    <citation type="submission" date="2019-07" db="EMBL/GenBank/DDBJ databases">
        <title>Criibacterium bergeronii gen. nov., sp. nov. isolated from human clinical samples.</title>
        <authorList>
            <person name="Maheux A.F."/>
            <person name="Boudreau D.K."/>
            <person name="Berube E."/>
            <person name="Brodeur S."/>
            <person name="Bernard K.A."/>
            <person name="Abed J.Y."/>
            <person name="Ducrey E."/>
            <person name="Guay E.F."/>
            <person name="Raymond F."/>
            <person name="Corbeil J."/>
            <person name="Domingo M.-C."/>
            <person name="Roy P.H."/>
            <person name="Boissinot M."/>
            <person name="Tocheva E.I."/>
            <person name="Omar R.F."/>
        </authorList>
    </citation>
    <scope>NUCLEOTIDE SEQUENCE [LARGE SCALE GENOMIC DNA]</scope>
    <source>
        <strain evidence="1 2">CCRI-24246</strain>
    </source>
</reference>
<dbReference type="OrthoDB" id="2083150at2"/>
<comment type="caution">
    <text evidence="1">The sequence shown here is derived from an EMBL/GenBank/DDBJ whole genome shotgun (WGS) entry which is preliminary data.</text>
</comment>
<dbReference type="AlphaFoldDB" id="A0A552V728"/>
<evidence type="ECO:0000313" key="2">
    <source>
        <dbReference type="Proteomes" id="UP000319424"/>
    </source>
</evidence>
<dbReference type="Proteomes" id="UP000319424">
    <property type="component" value="Unassembled WGS sequence"/>
</dbReference>
<evidence type="ECO:0000313" key="1">
    <source>
        <dbReference type="EMBL" id="TRW26251.1"/>
    </source>
</evidence>
<gene>
    <name evidence="1" type="ORF">FL857_06070</name>
</gene>
<protein>
    <submittedName>
        <fullName evidence="1">Uncharacterized protein</fullName>
    </submittedName>
</protein>
<name>A0A552V728_9FIRM</name>
<organism evidence="1 2">
    <name type="scientific">Criibacterium bergeronii</name>
    <dbReference type="NCBI Taxonomy" id="1871336"/>
    <lineage>
        <taxon>Bacteria</taxon>
        <taxon>Bacillati</taxon>
        <taxon>Bacillota</taxon>
        <taxon>Clostridia</taxon>
        <taxon>Peptostreptococcales</taxon>
        <taxon>Filifactoraceae</taxon>
        <taxon>Criibacterium</taxon>
    </lineage>
</organism>
<sequence length="221" mass="25584">MCVEQNNETLVTKEISIVDRAINLDKEIKEKTKELDKLKSKLQTDGLMELENKNIRYLQFYGECGSADVTYRQKCDVDNIKLLKDIFGKGVDDKITREVKINYKLDSKFKNALVALYMRDYNPNDIDSILLGLGLDDKQIKLAKKKLKGDYFKDKELLKTFGVSDEDLEEELDAIRESKNYELIDKYIDIHSFDDEMLKDLKRAISVEEALSIGLSYEAED</sequence>
<dbReference type="RefSeq" id="WP_144398181.1">
    <property type="nucleotide sequence ID" value="NZ_VJXW01000007.1"/>
</dbReference>